<organism evidence="3 4">
    <name type="scientific">Apatococcus fuscideae</name>
    <dbReference type="NCBI Taxonomy" id="2026836"/>
    <lineage>
        <taxon>Eukaryota</taxon>
        <taxon>Viridiplantae</taxon>
        <taxon>Chlorophyta</taxon>
        <taxon>core chlorophytes</taxon>
        <taxon>Trebouxiophyceae</taxon>
        <taxon>Chlorellales</taxon>
        <taxon>Chlorellaceae</taxon>
        <taxon>Apatococcus</taxon>
    </lineage>
</organism>
<dbReference type="SUPFAM" id="SSF68906">
    <property type="entry name" value="SAP domain"/>
    <property type="match status" value="1"/>
</dbReference>
<name>A0AAW1SV67_9CHLO</name>
<protein>
    <recommendedName>
        <fullName evidence="2">SAP domain-containing protein</fullName>
    </recommendedName>
</protein>
<feature type="compositionally biased region" description="Basic residues" evidence="1">
    <location>
        <begin position="18"/>
        <end position="29"/>
    </location>
</feature>
<reference evidence="3 4" key="1">
    <citation type="journal article" date="2024" name="Nat. Commun.">
        <title>Phylogenomics reveals the evolutionary origins of lichenization in chlorophyte algae.</title>
        <authorList>
            <person name="Puginier C."/>
            <person name="Libourel C."/>
            <person name="Otte J."/>
            <person name="Skaloud P."/>
            <person name="Haon M."/>
            <person name="Grisel S."/>
            <person name="Petersen M."/>
            <person name="Berrin J.G."/>
            <person name="Delaux P.M."/>
            <person name="Dal Grande F."/>
            <person name="Keller J."/>
        </authorList>
    </citation>
    <scope>NUCLEOTIDE SEQUENCE [LARGE SCALE GENOMIC DNA]</scope>
    <source>
        <strain evidence="3 4">SAG 2523</strain>
    </source>
</reference>
<proteinExistence type="predicted"/>
<gene>
    <name evidence="3" type="ORF">WJX84_011656</name>
</gene>
<dbReference type="Pfam" id="PF02037">
    <property type="entry name" value="SAP"/>
    <property type="match status" value="1"/>
</dbReference>
<feature type="domain" description="SAP" evidence="2">
    <location>
        <begin position="38"/>
        <end position="72"/>
    </location>
</feature>
<dbReference type="EMBL" id="JALJOV010000792">
    <property type="protein sequence ID" value="KAK9861235.1"/>
    <property type="molecule type" value="Genomic_DNA"/>
</dbReference>
<dbReference type="AlphaFoldDB" id="A0AAW1SV67"/>
<feature type="region of interest" description="Disordered" evidence="1">
    <location>
        <begin position="230"/>
        <end position="253"/>
    </location>
</feature>
<evidence type="ECO:0000256" key="1">
    <source>
        <dbReference type="SAM" id="MobiDB-lite"/>
    </source>
</evidence>
<feature type="region of interest" description="Disordered" evidence="1">
    <location>
        <begin position="1"/>
        <end position="41"/>
    </location>
</feature>
<dbReference type="InterPro" id="IPR036361">
    <property type="entry name" value="SAP_dom_sf"/>
</dbReference>
<sequence length="353" mass="37131">MASGVRSIQSRVEAASRGPHRQQKSHAKVSRGPTKTSIRKLSKVNLQQELRSRQAPTDGKKDVLIARLLQLRTQESEFELEAGNVAPLQASGLTGLLADLGVADEQFAALRESLTAVEAKKNMQRSHIQELSAQLLELQNLSGKQSAQAQATALKAAQQSEDVAWVKQMTAEIQALSSRITSLLRELLERDGVVAALRLQLRQRQQALEMEAAAAPALVAAGMADVEQELGGRGQGEAAAATGFGDDPAATAPQPRLADQVAELDALYAASPASERAAIAVPQLVTRQTTGAALSQAGSHLRSFQSPGVLLAAAALQGDRIMGSIMSMEDCSRFYTASAGILGAAVLAAACLS</sequence>
<keyword evidence="4" id="KW-1185">Reference proteome</keyword>
<comment type="caution">
    <text evidence="3">The sequence shown here is derived from an EMBL/GenBank/DDBJ whole genome shotgun (WGS) entry which is preliminary data.</text>
</comment>
<evidence type="ECO:0000313" key="3">
    <source>
        <dbReference type="EMBL" id="KAK9861235.1"/>
    </source>
</evidence>
<evidence type="ECO:0000259" key="2">
    <source>
        <dbReference type="SMART" id="SM00513"/>
    </source>
</evidence>
<accession>A0AAW1SV67</accession>
<dbReference type="SMART" id="SM00513">
    <property type="entry name" value="SAP"/>
    <property type="match status" value="1"/>
</dbReference>
<dbReference type="Gene3D" id="1.10.720.30">
    <property type="entry name" value="SAP domain"/>
    <property type="match status" value="1"/>
</dbReference>
<dbReference type="Proteomes" id="UP001485043">
    <property type="component" value="Unassembled WGS sequence"/>
</dbReference>
<evidence type="ECO:0000313" key="4">
    <source>
        <dbReference type="Proteomes" id="UP001485043"/>
    </source>
</evidence>
<feature type="compositionally biased region" description="Polar residues" evidence="1">
    <location>
        <begin position="1"/>
        <end position="10"/>
    </location>
</feature>
<dbReference type="InterPro" id="IPR003034">
    <property type="entry name" value="SAP_dom"/>
</dbReference>